<evidence type="ECO:0008006" key="3">
    <source>
        <dbReference type="Google" id="ProtNLM"/>
    </source>
</evidence>
<dbReference type="EMBL" id="JBBXMP010000264">
    <property type="protein sequence ID" value="KAL0058902.1"/>
    <property type="molecule type" value="Genomic_DNA"/>
</dbReference>
<dbReference type="InterPro" id="IPR032675">
    <property type="entry name" value="LRR_dom_sf"/>
</dbReference>
<reference evidence="1 2" key="1">
    <citation type="submission" date="2024-05" db="EMBL/GenBank/DDBJ databases">
        <title>A draft genome resource for the thread blight pathogen Marasmius tenuissimus strain MS-2.</title>
        <authorList>
            <person name="Yulfo-Soto G.E."/>
            <person name="Baruah I.K."/>
            <person name="Amoako-Attah I."/>
            <person name="Bukari Y."/>
            <person name="Meinhardt L.W."/>
            <person name="Bailey B.A."/>
            <person name="Cohen S.P."/>
        </authorList>
    </citation>
    <scope>NUCLEOTIDE SEQUENCE [LARGE SCALE GENOMIC DNA]</scope>
    <source>
        <strain evidence="1 2">MS-2</strain>
    </source>
</reference>
<accession>A0ABR2ZEN8</accession>
<comment type="caution">
    <text evidence="1">The sequence shown here is derived from an EMBL/GenBank/DDBJ whole genome shotgun (WGS) entry which is preliminary data.</text>
</comment>
<dbReference type="Proteomes" id="UP001437256">
    <property type="component" value="Unassembled WGS sequence"/>
</dbReference>
<name>A0ABR2ZEN8_9AGAR</name>
<evidence type="ECO:0000313" key="1">
    <source>
        <dbReference type="EMBL" id="KAL0058902.1"/>
    </source>
</evidence>
<gene>
    <name evidence="1" type="ORF">AAF712_014384</name>
</gene>
<sequence length="350" mass="38868">MAPSVETFELSIDGPVSAESLQQYMWAVLDSISGVKTLRVEGAQGHHDALEESLASLIPQLPQLESLSLPSISSASTFLRRLSDPFSSGNAQNLRALAFIRDPNARITLMDPLPSLNAFRELKELSIYVSYQTFTHFLRGSTDISPHLSQLTVTSPQEESPSLVKDLLEVVSEKFPTIQRIEVDSHPEHRVPAHPIFSNRSKGDAVHFAHLQPILACTGITHFNLTHTLPLALCEDDLVKIARAWPSLRSLSLCPYPHQDSTISDHLDWPHLHLTALLHLSRHCPGLEDVRLRLAPSVDTIGSPEKGNLEGKIIPFRRLAVLQTGIFDWLEEKRRGNHSSSALSESHLTE</sequence>
<keyword evidence="2" id="KW-1185">Reference proteome</keyword>
<proteinExistence type="predicted"/>
<organism evidence="1 2">
    <name type="scientific">Marasmius tenuissimus</name>
    <dbReference type="NCBI Taxonomy" id="585030"/>
    <lineage>
        <taxon>Eukaryota</taxon>
        <taxon>Fungi</taxon>
        <taxon>Dikarya</taxon>
        <taxon>Basidiomycota</taxon>
        <taxon>Agaricomycotina</taxon>
        <taxon>Agaricomycetes</taxon>
        <taxon>Agaricomycetidae</taxon>
        <taxon>Agaricales</taxon>
        <taxon>Marasmiineae</taxon>
        <taxon>Marasmiaceae</taxon>
        <taxon>Marasmius</taxon>
    </lineage>
</organism>
<protein>
    <recommendedName>
        <fullName evidence="3">F-box-like domain protein</fullName>
    </recommendedName>
</protein>
<evidence type="ECO:0000313" key="2">
    <source>
        <dbReference type="Proteomes" id="UP001437256"/>
    </source>
</evidence>
<dbReference type="Gene3D" id="3.80.10.10">
    <property type="entry name" value="Ribonuclease Inhibitor"/>
    <property type="match status" value="1"/>
</dbReference>
<dbReference type="SUPFAM" id="SSF52047">
    <property type="entry name" value="RNI-like"/>
    <property type="match status" value="1"/>
</dbReference>